<dbReference type="EMBL" id="JAENHM010000087">
    <property type="protein sequence ID" value="MBK1842453.1"/>
    <property type="molecule type" value="Genomic_DNA"/>
</dbReference>
<evidence type="ECO:0000313" key="4">
    <source>
        <dbReference type="Proteomes" id="UP000652760"/>
    </source>
</evidence>
<evidence type="ECO:0000313" key="3">
    <source>
        <dbReference type="EMBL" id="MBK1842453.1"/>
    </source>
</evidence>
<name>A0ABS1FG95_9PROT</name>
<feature type="compositionally biased region" description="Polar residues" evidence="2">
    <location>
        <begin position="140"/>
        <end position="158"/>
    </location>
</feature>
<dbReference type="RefSeq" id="WP_200199117.1">
    <property type="nucleotide sequence ID" value="NZ_JAENHM010000087.1"/>
</dbReference>
<evidence type="ECO:0000256" key="1">
    <source>
        <dbReference type="SAM" id="Coils"/>
    </source>
</evidence>
<evidence type="ECO:0008006" key="5">
    <source>
        <dbReference type="Google" id="ProtNLM"/>
    </source>
</evidence>
<feature type="coiled-coil region" evidence="1">
    <location>
        <begin position="321"/>
        <end position="360"/>
    </location>
</feature>
<accession>A0ABS1FG95</accession>
<organism evidence="3 4">
    <name type="scientific">Azospirillum endophyticum</name>
    <dbReference type="NCBI Taxonomy" id="2800326"/>
    <lineage>
        <taxon>Bacteria</taxon>
        <taxon>Pseudomonadati</taxon>
        <taxon>Pseudomonadota</taxon>
        <taxon>Alphaproteobacteria</taxon>
        <taxon>Rhodospirillales</taxon>
        <taxon>Azospirillaceae</taxon>
        <taxon>Azospirillum</taxon>
    </lineage>
</organism>
<gene>
    <name evidence="3" type="ORF">JHL17_34165</name>
</gene>
<feature type="region of interest" description="Disordered" evidence="2">
    <location>
        <begin position="129"/>
        <end position="181"/>
    </location>
</feature>
<protein>
    <recommendedName>
        <fullName evidence="5">Helix-turn-helix domain-containing protein</fullName>
    </recommendedName>
</protein>
<sequence>MNDVPDDLTDGEPYAIVPAWVLEDGTLSRNARWLYAILCRHADRHGLCRRSLTRLAQQEGCTARALQKWMYELEGHGLVMKLNDRGKVGRFKVIRRKGEREEARRHNLAQAVERRIEFGEYGRIGAAAKATREPSFRGEQMQTPEQPFTGSAPSDTPTPEQPFAPPLNSGSGGPVNSGSHRTVPFEQYLLNRPRAGAGAAAGDEDRSLENAEQAREAYRRLRDRLGALRPGESWPPGRIEVHIGIGPHDRLSLVDLRKGTLPLTVAEAGWLIEAFRRMAAEMLPLVAQEQDAADRRAGLIPLEGGKAKRGPADRFAAMEEAAKQELARQRARRAMQLAKEEAEEEERAALLDRIARMIERERGVEADAAGALARLVMSCIQGHPAVVDAIARERAVPDDKLWSLAEAVIADLGGIITRRA</sequence>
<comment type="caution">
    <text evidence="3">The sequence shown here is derived from an EMBL/GenBank/DDBJ whole genome shotgun (WGS) entry which is preliminary data.</text>
</comment>
<proteinExistence type="predicted"/>
<dbReference type="Proteomes" id="UP000652760">
    <property type="component" value="Unassembled WGS sequence"/>
</dbReference>
<keyword evidence="4" id="KW-1185">Reference proteome</keyword>
<keyword evidence="1" id="KW-0175">Coiled coil</keyword>
<evidence type="ECO:0000256" key="2">
    <source>
        <dbReference type="SAM" id="MobiDB-lite"/>
    </source>
</evidence>
<reference evidence="4" key="1">
    <citation type="submission" date="2021-01" db="EMBL/GenBank/DDBJ databases">
        <title>Genome public.</title>
        <authorList>
            <person name="Liu C."/>
            <person name="Sun Q."/>
        </authorList>
    </citation>
    <scope>NUCLEOTIDE SEQUENCE [LARGE SCALE GENOMIC DNA]</scope>
    <source>
        <strain evidence="4">YIM B02556</strain>
    </source>
</reference>